<dbReference type="AlphaFoldDB" id="A0A345T1J8"/>
<evidence type="ECO:0000256" key="3">
    <source>
        <dbReference type="ARBA" id="ARBA00022741"/>
    </source>
</evidence>
<reference evidence="8" key="1">
    <citation type="submission" date="2018-07" db="EMBL/GenBank/DDBJ databases">
        <title>Streptacidiphilus bronchialis DSM 106435 chromosome.</title>
        <authorList>
            <person name="Batra D."/>
            <person name="Gulvik C.A."/>
        </authorList>
    </citation>
    <scope>NUCLEOTIDE SEQUENCE [LARGE SCALE GENOMIC DNA]</scope>
    <source>
        <strain evidence="8">DSM 106435</strain>
    </source>
</reference>
<keyword evidence="3" id="KW-0547">Nucleotide-binding</keyword>
<dbReference type="PANTHER" id="PTHR43085">
    <property type="entry name" value="HEXOKINASE FAMILY MEMBER"/>
    <property type="match status" value="1"/>
</dbReference>
<feature type="domain" description="Carbohydrate kinase PfkB" evidence="6">
    <location>
        <begin position="6"/>
        <end position="302"/>
    </location>
</feature>
<evidence type="ECO:0000256" key="1">
    <source>
        <dbReference type="ARBA" id="ARBA00010688"/>
    </source>
</evidence>
<dbReference type="SUPFAM" id="SSF53613">
    <property type="entry name" value="Ribokinase-like"/>
    <property type="match status" value="1"/>
</dbReference>
<dbReference type="EMBL" id="CP031264">
    <property type="protein sequence ID" value="AXI79853.1"/>
    <property type="molecule type" value="Genomic_DNA"/>
</dbReference>
<dbReference type="CDD" id="cd01167">
    <property type="entry name" value="bac_FRK"/>
    <property type="match status" value="1"/>
</dbReference>
<organism evidence="7 8">
    <name type="scientific">Peterkaempfera bronchialis</name>
    <dbReference type="NCBI Taxonomy" id="2126346"/>
    <lineage>
        <taxon>Bacteria</taxon>
        <taxon>Bacillati</taxon>
        <taxon>Actinomycetota</taxon>
        <taxon>Actinomycetes</taxon>
        <taxon>Kitasatosporales</taxon>
        <taxon>Streptomycetaceae</taxon>
        <taxon>Peterkaempfera</taxon>
    </lineage>
</organism>
<evidence type="ECO:0000256" key="4">
    <source>
        <dbReference type="ARBA" id="ARBA00022777"/>
    </source>
</evidence>
<dbReference type="GO" id="GO:0005524">
    <property type="term" value="F:ATP binding"/>
    <property type="evidence" value="ECO:0007669"/>
    <property type="project" value="UniProtKB-KW"/>
</dbReference>
<dbReference type="InterPro" id="IPR002173">
    <property type="entry name" value="Carboh/pur_kinase_PfkB_CS"/>
</dbReference>
<dbReference type="OrthoDB" id="9795789at2"/>
<sequence length="309" mass="31184">MTRPAVLVVGEALTDVVAGPDGQRRAHPGGSPANVALGLARLGHPVELATRIGRDRYGQVLRDHLTGAGVRLTPGSIVDAPTSTATAELDGQGSASYRFDISWDLPDLALPPCHHLHTGSIATALEPGATRVERLLAEARPGRTISYDPNLRPALLGPPAGERPRVERLVAAADLVKASEEDLAWLHPDADPDAVAARWARSGPALVVLTRGAGGACAYWGAAGRQPLPAQPVTVADTIGAGDAFMAGLLAGLLTADLLGGGGAALREAAGGGTLHPGVAAALRLAGRAAAVACSRAGADLPTLAEVGG</sequence>
<dbReference type="Gene3D" id="3.40.1190.20">
    <property type="match status" value="1"/>
</dbReference>
<keyword evidence="2" id="KW-0808">Transferase</keyword>
<evidence type="ECO:0000256" key="5">
    <source>
        <dbReference type="ARBA" id="ARBA00022840"/>
    </source>
</evidence>
<keyword evidence="8" id="KW-1185">Reference proteome</keyword>
<proteinExistence type="inferred from homology"/>
<dbReference type="PROSITE" id="PS00584">
    <property type="entry name" value="PFKB_KINASES_2"/>
    <property type="match status" value="1"/>
</dbReference>
<keyword evidence="4 7" id="KW-0418">Kinase</keyword>
<dbReference type="InterPro" id="IPR011611">
    <property type="entry name" value="PfkB_dom"/>
</dbReference>
<comment type="similarity">
    <text evidence="1">Belongs to the carbohydrate kinase PfkB family.</text>
</comment>
<evidence type="ECO:0000313" key="8">
    <source>
        <dbReference type="Proteomes" id="UP000249340"/>
    </source>
</evidence>
<protein>
    <submittedName>
        <fullName evidence="7">Carbohydrate kinase</fullName>
    </submittedName>
</protein>
<gene>
    <name evidence="7" type="ORF">C7M71_023070</name>
</gene>
<accession>A0A345T1J8</accession>
<dbReference type="RefSeq" id="WP_111493697.1">
    <property type="nucleotide sequence ID" value="NZ_CP031264.1"/>
</dbReference>
<name>A0A345T1J8_9ACTN</name>
<dbReference type="Proteomes" id="UP000249340">
    <property type="component" value="Chromosome"/>
</dbReference>
<dbReference type="PROSITE" id="PS00583">
    <property type="entry name" value="PFKB_KINASES_1"/>
    <property type="match status" value="1"/>
</dbReference>
<dbReference type="InterPro" id="IPR050306">
    <property type="entry name" value="PfkB_Carbo_kinase"/>
</dbReference>
<dbReference type="KEGG" id="stri:C7M71_023070"/>
<evidence type="ECO:0000313" key="7">
    <source>
        <dbReference type="EMBL" id="AXI79853.1"/>
    </source>
</evidence>
<dbReference type="GO" id="GO:0016301">
    <property type="term" value="F:kinase activity"/>
    <property type="evidence" value="ECO:0007669"/>
    <property type="project" value="UniProtKB-KW"/>
</dbReference>
<dbReference type="PANTHER" id="PTHR43085:SF1">
    <property type="entry name" value="PSEUDOURIDINE KINASE-RELATED"/>
    <property type="match status" value="1"/>
</dbReference>
<keyword evidence="5" id="KW-0067">ATP-binding</keyword>
<evidence type="ECO:0000256" key="2">
    <source>
        <dbReference type="ARBA" id="ARBA00022679"/>
    </source>
</evidence>
<evidence type="ECO:0000259" key="6">
    <source>
        <dbReference type="Pfam" id="PF00294"/>
    </source>
</evidence>
<dbReference type="Pfam" id="PF00294">
    <property type="entry name" value="PfkB"/>
    <property type="match status" value="1"/>
</dbReference>
<dbReference type="InterPro" id="IPR029056">
    <property type="entry name" value="Ribokinase-like"/>
</dbReference>